<dbReference type="InterPro" id="IPR002559">
    <property type="entry name" value="Transposase_11"/>
</dbReference>
<feature type="domain" description="Transposase IS4-like" evidence="1">
    <location>
        <begin position="5"/>
        <end position="294"/>
    </location>
</feature>
<dbReference type="Pfam" id="PF01609">
    <property type="entry name" value="DDE_Tnp_1"/>
    <property type="match status" value="1"/>
</dbReference>
<dbReference type="PANTHER" id="PTHR34614">
    <property type="match status" value="1"/>
</dbReference>
<dbReference type="Proteomes" id="UP001197492">
    <property type="component" value="Unassembled WGS sequence"/>
</dbReference>
<gene>
    <name evidence="2" type="ORF">KSV97_11275</name>
    <name evidence="3" type="ORF">KSW06_11320</name>
</gene>
<dbReference type="GO" id="GO:0004803">
    <property type="term" value="F:transposase activity"/>
    <property type="evidence" value="ECO:0007669"/>
    <property type="project" value="InterPro"/>
</dbReference>
<keyword evidence="5" id="KW-1185">Reference proteome</keyword>
<sequence>MGLFIDAQGIPLSMCINPGNQNEQLCATSTEKKMIRSFRDKRLIYCADAGLGSMDIRRFNSFGSRAFIVTQSIKKLSNPLQKAVFNDDGYRLLSNNMPKTLKEMREFDRMDESNRLLYDDVVYKVIPADKAIDLGFTEEYETSCGNTKEKKSKGKLKQYVIVTFSRKAMEYQRYVRNRQIERARRLISSNKVDDLKKNPNDPKRFIKRDKNDKDRYYIDEEKIKKEEMFDGFYAVATNLDAEDNAKEIIRINSQRYRIEDCFRVLKTNFKARPVNHRRDDRIIAHFMTCYTALLIQRIIEVKLNRNGRHFTTDEIIENLKNMNVVNNHDLYYQATYTSSAICDALNDTFRLDLNKEYYQPKDLNKKIKKIS</sequence>
<evidence type="ECO:0000313" key="3">
    <source>
        <dbReference type="EMBL" id="MBV3393816.1"/>
    </source>
</evidence>
<dbReference type="EMBL" id="JAHOEF010000138">
    <property type="protein sequence ID" value="MBV3383776.1"/>
    <property type="molecule type" value="Genomic_DNA"/>
</dbReference>
<dbReference type="GO" id="GO:0003677">
    <property type="term" value="F:DNA binding"/>
    <property type="evidence" value="ECO:0007669"/>
    <property type="project" value="InterPro"/>
</dbReference>
<name>A0AAW4MTY2_9FIRM</name>
<evidence type="ECO:0000313" key="2">
    <source>
        <dbReference type="EMBL" id="MBV3383776.1"/>
    </source>
</evidence>
<comment type="caution">
    <text evidence="2">The sequence shown here is derived from an EMBL/GenBank/DDBJ whole genome shotgun (WGS) entry which is preliminary data.</text>
</comment>
<dbReference type="Proteomes" id="UP001196408">
    <property type="component" value="Unassembled WGS sequence"/>
</dbReference>
<protein>
    <submittedName>
        <fullName evidence="2">Transposase</fullName>
    </submittedName>
</protein>
<dbReference type="GO" id="GO:0006313">
    <property type="term" value="P:DNA transposition"/>
    <property type="evidence" value="ECO:0007669"/>
    <property type="project" value="InterPro"/>
</dbReference>
<evidence type="ECO:0000313" key="5">
    <source>
        <dbReference type="Proteomes" id="UP001197492"/>
    </source>
</evidence>
<proteinExistence type="predicted"/>
<evidence type="ECO:0000259" key="1">
    <source>
        <dbReference type="Pfam" id="PF01609"/>
    </source>
</evidence>
<dbReference type="EMBL" id="JAHOEL010000142">
    <property type="protein sequence ID" value="MBV3393816.1"/>
    <property type="molecule type" value="Genomic_DNA"/>
</dbReference>
<dbReference type="AlphaFoldDB" id="A0AAW4MTY2"/>
<accession>A0AAW4MTY2</accession>
<dbReference type="PANTHER" id="PTHR34614:SF2">
    <property type="entry name" value="TRANSPOSASE IS4-LIKE DOMAIN-CONTAINING PROTEIN"/>
    <property type="match status" value="1"/>
</dbReference>
<reference evidence="2 5" key="1">
    <citation type="submission" date="2021-06" db="EMBL/GenBank/DDBJ databases">
        <title>Collection of gut derived symbiotic bacterial strains cultured from healthy donors.</title>
        <authorList>
            <person name="Lin H."/>
            <person name="Littmann E."/>
            <person name="Pamer E.G."/>
        </authorList>
    </citation>
    <scope>NUCLEOTIDE SEQUENCE</scope>
    <source>
        <strain evidence="3 5">MSK.21.70</strain>
        <strain evidence="2">MSK.21.82</strain>
    </source>
</reference>
<organism evidence="2 4">
    <name type="scientific">Catenibacterium mitsuokai</name>
    <dbReference type="NCBI Taxonomy" id="100886"/>
    <lineage>
        <taxon>Bacteria</taxon>
        <taxon>Bacillati</taxon>
        <taxon>Bacillota</taxon>
        <taxon>Erysipelotrichia</taxon>
        <taxon>Erysipelotrichales</taxon>
        <taxon>Coprobacillaceae</taxon>
        <taxon>Catenibacterium</taxon>
    </lineage>
</organism>
<evidence type="ECO:0000313" key="4">
    <source>
        <dbReference type="Proteomes" id="UP001196408"/>
    </source>
</evidence>